<dbReference type="AlphaFoldDB" id="A0AA86SQZ8"/>
<name>A0AA86SQZ8_9FABA</name>
<keyword evidence="2" id="KW-1185">Reference proteome</keyword>
<dbReference type="Proteomes" id="UP001189624">
    <property type="component" value="Chromosome 8"/>
</dbReference>
<evidence type="ECO:0000313" key="1">
    <source>
        <dbReference type="EMBL" id="CAJ1970828.1"/>
    </source>
</evidence>
<dbReference type="Gramene" id="rna-AYBTSS11_LOCUS22819">
    <property type="protein sequence ID" value="CAJ1970828.1"/>
    <property type="gene ID" value="gene-AYBTSS11_LOCUS22819"/>
</dbReference>
<evidence type="ECO:0000313" key="2">
    <source>
        <dbReference type="Proteomes" id="UP001189624"/>
    </source>
</evidence>
<reference evidence="1" key="1">
    <citation type="submission" date="2023-10" db="EMBL/GenBank/DDBJ databases">
        <authorList>
            <person name="Domelevo Entfellner J.-B."/>
        </authorList>
    </citation>
    <scope>NUCLEOTIDE SEQUENCE</scope>
</reference>
<proteinExistence type="predicted"/>
<organism evidence="1 2">
    <name type="scientific">Sphenostylis stenocarpa</name>
    <dbReference type="NCBI Taxonomy" id="92480"/>
    <lineage>
        <taxon>Eukaryota</taxon>
        <taxon>Viridiplantae</taxon>
        <taxon>Streptophyta</taxon>
        <taxon>Embryophyta</taxon>
        <taxon>Tracheophyta</taxon>
        <taxon>Spermatophyta</taxon>
        <taxon>Magnoliopsida</taxon>
        <taxon>eudicotyledons</taxon>
        <taxon>Gunneridae</taxon>
        <taxon>Pentapetalae</taxon>
        <taxon>rosids</taxon>
        <taxon>fabids</taxon>
        <taxon>Fabales</taxon>
        <taxon>Fabaceae</taxon>
        <taxon>Papilionoideae</taxon>
        <taxon>50 kb inversion clade</taxon>
        <taxon>NPAAA clade</taxon>
        <taxon>indigoferoid/millettioid clade</taxon>
        <taxon>Phaseoleae</taxon>
        <taxon>Sphenostylis</taxon>
    </lineage>
</organism>
<protein>
    <submittedName>
        <fullName evidence="1">Uncharacterized protein</fullName>
    </submittedName>
</protein>
<sequence length="63" mass="7079">MALVPTKIFMSVFDKAVLYYAVGFSHLVAPLGSARAQDILLCSLLWALRSTNTYPHKHLLLFE</sequence>
<gene>
    <name evidence="1" type="ORF">AYBTSS11_LOCUS22819</name>
</gene>
<dbReference type="EMBL" id="OY731405">
    <property type="protein sequence ID" value="CAJ1970828.1"/>
    <property type="molecule type" value="Genomic_DNA"/>
</dbReference>
<accession>A0AA86SQZ8</accession>